<evidence type="ECO:0000256" key="1">
    <source>
        <dbReference type="ARBA" id="ARBA00004474"/>
    </source>
</evidence>
<dbReference type="InterPro" id="IPR006843">
    <property type="entry name" value="PAP/fibrillin_dom"/>
</dbReference>
<evidence type="ECO:0000313" key="6">
    <source>
        <dbReference type="EMBL" id="KAK8517269.1"/>
    </source>
</evidence>
<evidence type="ECO:0000256" key="4">
    <source>
        <dbReference type="ARBA" id="ARBA00022946"/>
    </source>
</evidence>
<sequence length="311" mass="34089">MAAAVPTSFNFPCGITLATAHHRTFPSLLPPKSRILTQKSVRTRPVFQVRTAYFEQWEKEPEPVTPVVDEEKPKEATGTESLKKALVGYFNGTDRGMNATSETRAEIVELICQLESENPTPAPTESLPLLDGKWILVYTSFPGLFPLLSSGQLPLVKVEEVSQTIDAETLTVENSVLISGPLASSSISTNAKFEVRSPKHNGPNYSLSHLVIMIKFQEGIIGTPQLTDFIVLPENVEFMGQNIDLTPIKGLLATVQHTISSQPPLKIPLSNSNAESWLLTTYLDEDLRISREDAGRVFVLIKQGSALLAPP</sequence>
<evidence type="ECO:0000313" key="7">
    <source>
        <dbReference type="Proteomes" id="UP001472677"/>
    </source>
</evidence>
<reference evidence="6 7" key="1">
    <citation type="journal article" date="2024" name="G3 (Bethesda)">
        <title>Genome assembly of Hibiscus sabdariffa L. provides insights into metabolisms of medicinal natural products.</title>
        <authorList>
            <person name="Kim T."/>
        </authorList>
    </citation>
    <scope>NUCLEOTIDE SEQUENCE [LARGE SCALE GENOMIC DNA]</scope>
    <source>
        <strain evidence="6">TK-2024</strain>
        <tissue evidence="6">Old leaves</tissue>
    </source>
</reference>
<gene>
    <name evidence="6" type="ORF">V6N12_032465</name>
</gene>
<proteinExistence type="inferred from homology"/>
<dbReference type="EMBL" id="JBBPBM010000056">
    <property type="protein sequence ID" value="KAK8517269.1"/>
    <property type="molecule type" value="Genomic_DNA"/>
</dbReference>
<dbReference type="InterPro" id="IPR039633">
    <property type="entry name" value="PAP"/>
</dbReference>
<comment type="caution">
    <text evidence="6">The sequence shown here is derived from an EMBL/GenBank/DDBJ whole genome shotgun (WGS) entry which is preliminary data.</text>
</comment>
<dbReference type="PANTHER" id="PTHR31906">
    <property type="entry name" value="PLASTID-LIPID-ASSOCIATED PROTEIN 4, CHLOROPLASTIC-RELATED"/>
    <property type="match status" value="1"/>
</dbReference>
<dbReference type="Pfam" id="PF04755">
    <property type="entry name" value="PAP_fibrillin"/>
    <property type="match status" value="1"/>
</dbReference>
<keyword evidence="3" id="KW-0934">Plastid</keyword>
<keyword evidence="4" id="KW-0809">Transit peptide</keyword>
<evidence type="ECO:0000259" key="5">
    <source>
        <dbReference type="Pfam" id="PF04755"/>
    </source>
</evidence>
<protein>
    <recommendedName>
        <fullName evidence="5">Plastid lipid-associated protein/fibrillin conserved domain-containing protein</fullName>
    </recommendedName>
</protein>
<organism evidence="6 7">
    <name type="scientific">Hibiscus sabdariffa</name>
    <name type="common">roselle</name>
    <dbReference type="NCBI Taxonomy" id="183260"/>
    <lineage>
        <taxon>Eukaryota</taxon>
        <taxon>Viridiplantae</taxon>
        <taxon>Streptophyta</taxon>
        <taxon>Embryophyta</taxon>
        <taxon>Tracheophyta</taxon>
        <taxon>Spermatophyta</taxon>
        <taxon>Magnoliopsida</taxon>
        <taxon>eudicotyledons</taxon>
        <taxon>Gunneridae</taxon>
        <taxon>Pentapetalae</taxon>
        <taxon>rosids</taxon>
        <taxon>malvids</taxon>
        <taxon>Malvales</taxon>
        <taxon>Malvaceae</taxon>
        <taxon>Malvoideae</taxon>
        <taxon>Hibiscus</taxon>
    </lineage>
</organism>
<evidence type="ECO:0000256" key="3">
    <source>
        <dbReference type="ARBA" id="ARBA00022640"/>
    </source>
</evidence>
<dbReference type="Proteomes" id="UP001472677">
    <property type="component" value="Unassembled WGS sequence"/>
</dbReference>
<comment type="similarity">
    <text evidence="2">Belongs to the PAP/fibrillin family.</text>
</comment>
<comment type="subcellular location">
    <subcellularLocation>
        <location evidence="1">Plastid</location>
    </subcellularLocation>
</comment>
<name>A0ABR2CD53_9ROSI</name>
<keyword evidence="7" id="KW-1185">Reference proteome</keyword>
<feature type="domain" description="Plastid lipid-associated protein/fibrillin conserved" evidence="5">
    <location>
        <begin position="81"/>
        <end position="300"/>
    </location>
</feature>
<accession>A0ABR2CD53</accession>
<evidence type="ECO:0000256" key="2">
    <source>
        <dbReference type="ARBA" id="ARBA00005845"/>
    </source>
</evidence>